<dbReference type="EMBL" id="UZAU01000615">
    <property type="status" value="NOT_ANNOTATED_CDS"/>
    <property type="molecule type" value="Genomic_DNA"/>
</dbReference>
<sequence>MNFEAQPMWLAPDAAAMPPQLPQQGELQLPFLRDKRYAFHGQIMMLIVFAIFFIFICFVAIVPCLHRLRKAEIERRELGERPGCCFFPPLAKQTNHEENSHPS</sequence>
<dbReference type="AlphaFoldDB" id="A0A803PV68"/>
<keyword evidence="1" id="KW-0812">Transmembrane</keyword>
<keyword evidence="1" id="KW-1133">Transmembrane helix</keyword>
<evidence type="ECO:0008006" key="4">
    <source>
        <dbReference type="Google" id="ProtNLM"/>
    </source>
</evidence>
<protein>
    <recommendedName>
        <fullName evidence="4">Transmembrane protein</fullName>
    </recommendedName>
</protein>
<dbReference type="Gramene" id="evm.model.06.1603">
    <property type="protein sequence ID" value="cds.evm.model.06.1603"/>
    <property type="gene ID" value="evm.TU.06.1603"/>
</dbReference>
<evidence type="ECO:0000313" key="3">
    <source>
        <dbReference type="Proteomes" id="UP000596661"/>
    </source>
</evidence>
<proteinExistence type="predicted"/>
<name>A0A803PV68_CANSA</name>
<reference evidence="2" key="1">
    <citation type="submission" date="2018-11" db="EMBL/GenBank/DDBJ databases">
        <authorList>
            <person name="Grassa J C."/>
        </authorList>
    </citation>
    <scope>NUCLEOTIDE SEQUENCE [LARGE SCALE GENOMIC DNA]</scope>
</reference>
<organism evidence="2 3">
    <name type="scientific">Cannabis sativa</name>
    <name type="common">Hemp</name>
    <name type="synonym">Marijuana</name>
    <dbReference type="NCBI Taxonomy" id="3483"/>
    <lineage>
        <taxon>Eukaryota</taxon>
        <taxon>Viridiplantae</taxon>
        <taxon>Streptophyta</taxon>
        <taxon>Embryophyta</taxon>
        <taxon>Tracheophyta</taxon>
        <taxon>Spermatophyta</taxon>
        <taxon>Magnoliopsida</taxon>
        <taxon>eudicotyledons</taxon>
        <taxon>Gunneridae</taxon>
        <taxon>Pentapetalae</taxon>
        <taxon>rosids</taxon>
        <taxon>fabids</taxon>
        <taxon>Rosales</taxon>
        <taxon>Cannabaceae</taxon>
        <taxon>Cannabis</taxon>
    </lineage>
</organism>
<dbReference type="Proteomes" id="UP000596661">
    <property type="component" value="Chromosome 6"/>
</dbReference>
<dbReference type="EnsemblPlants" id="evm.model.06.1603">
    <property type="protein sequence ID" value="cds.evm.model.06.1603"/>
    <property type="gene ID" value="evm.TU.06.1603"/>
</dbReference>
<reference evidence="2" key="2">
    <citation type="submission" date="2021-03" db="UniProtKB">
        <authorList>
            <consortium name="EnsemblPlants"/>
        </authorList>
    </citation>
    <scope>IDENTIFICATION</scope>
</reference>
<keyword evidence="3" id="KW-1185">Reference proteome</keyword>
<accession>A0A803PV68</accession>
<keyword evidence="1" id="KW-0472">Membrane</keyword>
<feature type="transmembrane region" description="Helical" evidence="1">
    <location>
        <begin position="43"/>
        <end position="66"/>
    </location>
</feature>
<evidence type="ECO:0000256" key="1">
    <source>
        <dbReference type="SAM" id="Phobius"/>
    </source>
</evidence>
<evidence type="ECO:0000313" key="2">
    <source>
        <dbReference type="EnsemblPlants" id="cds.evm.model.06.1603"/>
    </source>
</evidence>